<protein>
    <recommendedName>
        <fullName evidence="3">Single-stranded DNA-binding protein</fullName>
    </recommendedName>
</protein>
<evidence type="ECO:0000313" key="1">
    <source>
        <dbReference type="EMBL" id="MFC1457909.1"/>
    </source>
</evidence>
<organism evidence="1 2">
    <name type="scientific">Microvirga arabica</name>
    <dbReference type="NCBI Taxonomy" id="1128671"/>
    <lineage>
        <taxon>Bacteria</taxon>
        <taxon>Pseudomonadati</taxon>
        <taxon>Pseudomonadota</taxon>
        <taxon>Alphaproteobacteria</taxon>
        <taxon>Hyphomicrobiales</taxon>
        <taxon>Methylobacteriaceae</taxon>
        <taxon>Microvirga</taxon>
    </lineage>
</organism>
<dbReference type="EMBL" id="JBHOMY010000036">
    <property type="protein sequence ID" value="MFC1457909.1"/>
    <property type="molecule type" value="Genomic_DNA"/>
</dbReference>
<keyword evidence="2" id="KW-1185">Reference proteome</keyword>
<evidence type="ECO:0008006" key="3">
    <source>
        <dbReference type="Google" id="ProtNLM"/>
    </source>
</evidence>
<gene>
    <name evidence="1" type="ORF">ACETIH_14535</name>
</gene>
<dbReference type="Proteomes" id="UP001593940">
    <property type="component" value="Unassembled WGS sequence"/>
</dbReference>
<sequence>MDQGTSIVARGYWKKRTWRNQQNQEVESWEFQIQFVEPKQD</sequence>
<comment type="caution">
    <text evidence="1">The sequence shown here is derived from an EMBL/GenBank/DDBJ whole genome shotgun (WGS) entry which is preliminary data.</text>
</comment>
<proteinExistence type="predicted"/>
<evidence type="ECO:0000313" key="2">
    <source>
        <dbReference type="Proteomes" id="UP001593940"/>
    </source>
</evidence>
<accession>A0ABV6Y9H4</accession>
<name>A0ABV6Y9H4_9HYPH</name>
<dbReference type="RefSeq" id="WP_281400452.1">
    <property type="nucleotide sequence ID" value="NZ_JAFBID010000108.1"/>
</dbReference>
<reference evidence="1 2" key="1">
    <citation type="submission" date="2024-09" db="EMBL/GenBank/DDBJ databases">
        <title>Nodulacao em especies de Leguminosae Basais da Amazonia e Caracterizacao dos Rizobios e Bacterias Associadas aos Nodulos.</title>
        <authorList>
            <person name="Jambeiro I.C.A."/>
            <person name="Lopes I.S."/>
            <person name="Aguiar E.R.G.R."/>
            <person name="Santos A.F.J."/>
            <person name="Dos Santos J.M.F."/>
            <person name="Gross E."/>
        </authorList>
    </citation>
    <scope>NUCLEOTIDE SEQUENCE [LARGE SCALE GENOMIC DNA]</scope>
    <source>
        <strain evidence="1 2">BRUESC1165</strain>
    </source>
</reference>